<evidence type="ECO:0000256" key="29">
    <source>
        <dbReference type="SAM" id="Phobius"/>
    </source>
</evidence>
<evidence type="ECO:0000256" key="17">
    <source>
        <dbReference type="ARBA" id="ARBA00023136"/>
    </source>
</evidence>
<keyword evidence="19" id="KW-1015">Disulfide bond</keyword>
<keyword evidence="14" id="KW-0832">Ubl conjugation</keyword>
<keyword evidence="3" id="KW-0217">Developmental protein</keyword>
<dbReference type="InterPro" id="IPR008266">
    <property type="entry name" value="Tyr_kinase_AS"/>
</dbReference>
<evidence type="ECO:0000259" key="30">
    <source>
        <dbReference type="PROSITE" id="PS50011"/>
    </source>
</evidence>
<evidence type="ECO:0000256" key="23">
    <source>
        <dbReference type="ARBA" id="ARBA00051243"/>
    </source>
</evidence>
<evidence type="ECO:0000256" key="15">
    <source>
        <dbReference type="ARBA" id="ARBA00022902"/>
    </source>
</evidence>
<dbReference type="Gene3D" id="2.60.40.10">
    <property type="entry name" value="Immunoglobulins"/>
    <property type="match status" value="1"/>
</dbReference>
<dbReference type="FunCoup" id="A0A674H7D4">
    <property type="interactions" value="18"/>
</dbReference>
<evidence type="ECO:0000256" key="10">
    <source>
        <dbReference type="ARBA" id="ARBA00022741"/>
    </source>
</evidence>
<dbReference type="GO" id="GO:0042490">
    <property type="term" value="P:mechanoreceptor differentiation"/>
    <property type="evidence" value="ECO:0007669"/>
    <property type="project" value="Ensembl"/>
</dbReference>
<dbReference type="InterPro" id="IPR040665">
    <property type="entry name" value="TrkA_TMD"/>
</dbReference>
<evidence type="ECO:0000256" key="24">
    <source>
        <dbReference type="PIRSR" id="PIRSR000615-1"/>
    </source>
</evidence>
<evidence type="ECO:0000256" key="7">
    <source>
        <dbReference type="ARBA" id="ARBA00022692"/>
    </source>
</evidence>
<dbReference type="PROSITE" id="PS50011">
    <property type="entry name" value="PROTEIN_KINASE_DOM"/>
    <property type="match status" value="1"/>
</dbReference>
<dbReference type="GO" id="GO:0008285">
    <property type="term" value="P:negative regulation of cell population proliferation"/>
    <property type="evidence" value="ECO:0007669"/>
    <property type="project" value="Ensembl"/>
</dbReference>
<dbReference type="PROSITE" id="PS00109">
    <property type="entry name" value="PROTEIN_KINASE_TYR"/>
    <property type="match status" value="1"/>
</dbReference>
<organism evidence="31 32">
    <name type="scientific">Taeniopygia guttata</name>
    <name type="common">Zebra finch</name>
    <name type="synonym">Poephila guttata</name>
    <dbReference type="NCBI Taxonomy" id="59729"/>
    <lineage>
        <taxon>Eukaryota</taxon>
        <taxon>Metazoa</taxon>
        <taxon>Chordata</taxon>
        <taxon>Craniata</taxon>
        <taxon>Vertebrata</taxon>
        <taxon>Euteleostomi</taxon>
        <taxon>Archelosauria</taxon>
        <taxon>Archosauria</taxon>
        <taxon>Dinosauria</taxon>
        <taxon>Saurischia</taxon>
        <taxon>Theropoda</taxon>
        <taxon>Coelurosauria</taxon>
        <taxon>Aves</taxon>
        <taxon>Neognathae</taxon>
        <taxon>Neoaves</taxon>
        <taxon>Telluraves</taxon>
        <taxon>Australaves</taxon>
        <taxon>Passeriformes</taxon>
        <taxon>Passeroidea</taxon>
        <taxon>Estrildidae</taxon>
        <taxon>Estrildinae</taxon>
        <taxon>Taeniopygia</taxon>
    </lineage>
</organism>
<keyword evidence="11" id="KW-0418">Kinase</keyword>
<sequence>PLAAAVAEQQPVPPVILLLDTAIPRHSWCIPFSVDGFPVPSIRWLFNGTALTEGPYIHTLIMEYEHNSTVLHGCLQLNRPTHVNNGNYTLVVHNALGSASRSVQVRFMDNPFSFSPEEDLVGPRPEPCPRCHQVSVAVALAVFACLSLSVLLILLNKCGRRSKFGINRECPQPGSGWGLWSPSSPPRSRPSRGALMVGVPPGVHHVQRRDIVLKWELGEGAFGKVFLAECYNLLPEQEKMLVAVKALKEATESARSDFQREAELLTVLQHEHIVKFYGVCTEGEPLIMVFEYMKHGDLNRFLRCHGPDAKILEQGTGQPRGPLALGHMLHIATQIASGMVYLASLHFVHRDLATRNCLVGHELVVKIGDFGMSRDIYSTDYYRVSCHAQTMLPIRWMPPESILYRKFTTESDIWSFGVVLWEIFTYGKQPWYQLSNSEAIECITQGRELERPRTCPSEVYAIMQSCWQREPQQRQPIKEIHSRLQALVKTPPVYLDILG</sequence>
<feature type="binding site" evidence="26">
    <location>
        <position position="369"/>
    </location>
    <ligand>
        <name>Mg(2+)</name>
        <dbReference type="ChEBI" id="CHEBI:18420"/>
    </ligand>
</feature>
<feature type="domain" description="Protein kinase" evidence="30">
    <location>
        <begin position="211"/>
        <end position="484"/>
    </location>
</feature>
<dbReference type="GO" id="GO:0043524">
    <property type="term" value="P:negative regulation of neuron apoptotic process"/>
    <property type="evidence" value="ECO:0007669"/>
    <property type="project" value="Ensembl"/>
</dbReference>
<feature type="binding site" evidence="25 27">
    <location>
        <position position="245"/>
    </location>
    <ligand>
        <name>ATP</name>
        <dbReference type="ChEBI" id="CHEBI:30616"/>
    </ligand>
</feature>
<evidence type="ECO:0000256" key="1">
    <source>
        <dbReference type="ARBA" id="ARBA00004158"/>
    </source>
</evidence>
<keyword evidence="21" id="KW-0325">Glycoprotein</keyword>
<reference evidence="31" key="2">
    <citation type="submission" date="2025-08" db="UniProtKB">
        <authorList>
            <consortium name="Ensembl"/>
        </authorList>
    </citation>
    <scope>IDENTIFICATION</scope>
</reference>
<evidence type="ECO:0000256" key="12">
    <source>
        <dbReference type="ARBA" id="ARBA00022782"/>
    </source>
</evidence>
<dbReference type="GO" id="GO:0046872">
    <property type="term" value="F:metal ion binding"/>
    <property type="evidence" value="ECO:0007669"/>
    <property type="project" value="UniProtKB-KW"/>
</dbReference>
<protein>
    <recommendedName>
        <fullName evidence="28">Tyrosine-protein kinase receptor</fullName>
        <ecNumber evidence="28">2.7.10.1</ecNumber>
    </recommendedName>
</protein>
<dbReference type="Gene3D" id="3.30.200.20">
    <property type="entry name" value="Phosphorylase Kinase, domain 1"/>
    <property type="match status" value="1"/>
</dbReference>
<feature type="transmembrane region" description="Helical" evidence="29">
    <location>
        <begin position="134"/>
        <end position="155"/>
    </location>
</feature>
<dbReference type="GO" id="GO:0061368">
    <property type="term" value="P:behavioral response to formalin induced pain"/>
    <property type="evidence" value="ECO:0007669"/>
    <property type="project" value="Ensembl"/>
</dbReference>
<dbReference type="InterPro" id="IPR001245">
    <property type="entry name" value="Ser-Thr/Tyr_kinase_cat_dom"/>
</dbReference>
<evidence type="ECO:0000256" key="5">
    <source>
        <dbReference type="ARBA" id="ARBA00022614"/>
    </source>
</evidence>
<dbReference type="GO" id="GO:0009986">
    <property type="term" value="C:cell surface"/>
    <property type="evidence" value="ECO:0007669"/>
    <property type="project" value="Ensembl"/>
</dbReference>
<dbReference type="InterPro" id="IPR000719">
    <property type="entry name" value="Prot_kinase_dom"/>
</dbReference>
<dbReference type="Proteomes" id="UP000007754">
    <property type="component" value="Chromosome 25"/>
</dbReference>
<dbReference type="GO" id="GO:0048406">
    <property type="term" value="F:nerve growth factor binding"/>
    <property type="evidence" value="ECO:0007669"/>
    <property type="project" value="Ensembl"/>
</dbReference>
<dbReference type="Pfam" id="PF18613">
    <property type="entry name" value="TrkA_TMD"/>
    <property type="match status" value="1"/>
</dbReference>
<keyword evidence="5" id="KW-0433">Leucine-rich repeat</keyword>
<keyword evidence="26" id="KW-0479">Metal-binding</keyword>
<keyword evidence="7 28" id="KW-0812">Transmembrane</keyword>
<evidence type="ECO:0000256" key="14">
    <source>
        <dbReference type="ARBA" id="ARBA00022843"/>
    </source>
</evidence>
<dbReference type="SUPFAM" id="SSF56112">
    <property type="entry name" value="Protein kinase-like (PK-like)"/>
    <property type="match status" value="1"/>
</dbReference>
<dbReference type="InterPro" id="IPR020635">
    <property type="entry name" value="Tyr_kinase_cat_dom"/>
</dbReference>
<feature type="binding site" evidence="25">
    <location>
        <begin position="291"/>
        <end position="297"/>
    </location>
    <ligand>
        <name>ATP</name>
        <dbReference type="ChEBI" id="CHEBI:30616"/>
    </ligand>
</feature>
<dbReference type="InParanoid" id="A0A674H7D4"/>
<dbReference type="GO" id="GO:0030183">
    <property type="term" value="P:B cell differentiation"/>
    <property type="evidence" value="ECO:0007669"/>
    <property type="project" value="Ensembl"/>
</dbReference>
<evidence type="ECO:0000256" key="18">
    <source>
        <dbReference type="ARBA" id="ARBA00023137"/>
    </source>
</evidence>
<keyword evidence="17 29" id="KW-0472">Membrane</keyword>
<dbReference type="PROSITE" id="PS00239">
    <property type="entry name" value="RECEPTOR_TYR_KIN_II"/>
    <property type="match status" value="1"/>
</dbReference>
<dbReference type="GO" id="GO:0031901">
    <property type="term" value="C:early endosome membrane"/>
    <property type="evidence" value="ECO:0007669"/>
    <property type="project" value="UniProtKB-SubCell"/>
</dbReference>
<dbReference type="GO" id="GO:0048485">
    <property type="term" value="P:sympathetic nervous system development"/>
    <property type="evidence" value="ECO:0007669"/>
    <property type="project" value="Ensembl"/>
</dbReference>
<evidence type="ECO:0000256" key="16">
    <source>
        <dbReference type="ARBA" id="ARBA00022989"/>
    </source>
</evidence>
<dbReference type="PROSITE" id="PS00107">
    <property type="entry name" value="PROTEIN_KINASE_ATP"/>
    <property type="match status" value="1"/>
</dbReference>
<dbReference type="GO" id="GO:0048011">
    <property type="term" value="P:neurotrophin TRK receptor signaling pathway"/>
    <property type="evidence" value="ECO:0007669"/>
    <property type="project" value="Ensembl"/>
</dbReference>
<keyword evidence="10 25" id="KW-0547">Nucleotide-binding</keyword>
<feature type="binding site" evidence="25">
    <location>
        <position position="355"/>
    </location>
    <ligand>
        <name>ATP</name>
        <dbReference type="ChEBI" id="CHEBI:30616"/>
    </ligand>
</feature>
<dbReference type="FunFam" id="1.10.510.10:FF:000034">
    <property type="entry name" value="Tyrosine-protein kinase receptor"/>
    <property type="match status" value="1"/>
</dbReference>
<dbReference type="InterPro" id="IPR017441">
    <property type="entry name" value="Protein_kinase_ATP_BS"/>
</dbReference>
<evidence type="ECO:0000256" key="25">
    <source>
        <dbReference type="PIRSR" id="PIRSR000615-2"/>
    </source>
</evidence>
<evidence type="ECO:0000256" key="19">
    <source>
        <dbReference type="ARBA" id="ARBA00023157"/>
    </source>
</evidence>
<evidence type="ECO:0000313" key="32">
    <source>
        <dbReference type="Proteomes" id="UP000007754"/>
    </source>
</evidence>
<dbReference type="GO" id="GO:0070374">
    <property type="term" value="P:positive regulation of ERK1 and ERK2 cascade"/>
    <property type="evidence" value="ECO:0007669"/>
    <property type="project" value="Ensembl"/>
</dbReference>
<keyword evidence="15" id="KW-0524">Neurogenesis</keyword>
<dbReference type="GO" id="GO:0042803">
    <property type="term" value="F:protein homodimerization activity"/>
    <property type="evidence" value="ECO:0007669"/>
    <property type="project" value="Ensembl"/>
</dbReference>
<dbReference type="GO" id="GO:0051402">
    <property type="term" value="P:neuron apoptotic process"/>
    <property type="evidence" value="ECO:0007669"/>
    <property type="project" value="Ensembl"/>
</dbReference>
<keyword evidence="6" id="KW-0808">Transferase</keyword>
<dbReference type="Gene3D" id="1.10.510.10">
    <property type="entry name" value="Transferase(Phosphotransferase) domain 1"/>
    <property type="match status" value="1"/>
</dbReference>
<name>A0A674H7D4_TAEGU</name>
<dbReference type="AlphaFoldDB" id="A0A674H7D4"/>
<dbReference type="PANTHER" id="PTHR24416">
    <property type="entry name" value="TYROSINE-PROTEIN KINASE RECEPTOR"/>
    <property type="match status" value="1"/>
</dbReference>
<dbReference type="GO" id="GO:0010976">
    <property type="term" value="P:positive regulation of neuron projection development"/>
    <property type="evidence" value="ECO:0007669"/>
    <property type="project" value="Ensembl"/>
</dbReference>
<dbReference type="GeneTree" id="ENSGT00940000159412"/>
<dbReference type="OMA" id="QEMNISK"/>
<comment type="catalytic activity">
    <reaction evidence="23 28">
        <text>L-tyrosyl-[protein] + ATP = O-phospho-L-tyrosyl-[protein] + ADP + H(+)</text>
        <dbReference type="Rhea" id="RHEA:10596"/>
        <dbReference type="Rhea" id="RHEA-COMP:10136"/>
        <dbReference type="Rhea" id="RHEA-COMP:20101"/>
        <dbReference type="ChEBI" id="CHEBI:15378"/>
        <dbReference type="ChEBI" id="CHEBI:30616"/>
        <dbReference type="ChEBI" id="CHEBI:46858"/>
        <dbReference type="ChEBI" id="CHEBI:61978"/>
        <dbReference type="ChEBI" id="CHEBI:456216"/>
        <dbReference type="EC" id="2.7.10.1"/>
    </reaction>
</comment>
<dbReference type="GO" id="GO:0051897">
    <property type="term" value="P:positive regulation of phosphatidylinositol 3-kinase/protein kinase B signal transduction"/>
    <property type="evidence" value="ECO:0007669"/>
    <property type="project" value="TreeGrafter"/>
</dbReference>
<evidence type="ECO:0000256" key="9">
    <source>
        <dbReference type="ARBA" id="ARBA00022737"/>
    </source>
</evidence>
<dbReference type="PRINTS" id="PR00109">
    <property type="entry name" value="TYRKINASE"/>
</dbReference>
<dbReference type="SMART" id="SM00219">
    <property type="entry name" value="TyrKc"/>
    <property type="match status" value="1"/>
</dbReference>
<dbReference type="GO" id="GO:0007623">
    <property type="term" value="P:circadian rhythm"/>
    <property type="evidence" value="ECO:0007669"/>
    <property type="project" value="Ensembl"/>
</dbReference>
<dbReference type="InterPro" id="IPR002011">
    <property type="entry name" value="Tyr_kinase_rcpt_2_CS"/>
</dbReference>
<evidence type="ECO:0000256" key="3">
    <source>
        <dbReference type="ARBA" id="ARBA00022473"/>
    </source>
</evidence>
<feature type="active site" description="Proton acceptor" evidence="24">
    <location>
        <position position="351"/>
    </location>
</feature>
<reference evidence="31" key="3">
    <citation type="submission" date="2025-09" db="UniProtKB">
        <authorList>
            <consortium name="Ensembl"/>
        </authorList>
    </citation>
    <scope>IDENTIFICATION</scope>
</reference>
<evidence type="ECO:0000256" key="21">
    <source>
        <dbReference type="ARBA" id="ARBA00023180"/>
    </source>
</evidence>
<evidence type="ECO:0000256" key="28">
    <source>
        <dbReference type="RuleBase" id="RU000312"/>
    </source>
</evidence>
<dbReference type="GO" id="GO:0055038">
    <property type="term" value="C:recycling endosome membrane"/>
    <property type="evidence" value="ECO:0007669"/>
    <property type="project" value="UniProtKB-SubCell"/>
</dbReference>
<evidence type="ECO:0000256" key="27">
    <source>
        <dbReference type="PROSITE-ProRule" id="PRU10141"/>
    </source>
</evidence>
<dbReference type="PIRSF" id="PIRSF000615">
    <property type="entry name" value="TyrPK_CSF1-R"/>
    <property type="match status" value="1"/>
</dbReference>
<evidence type="ECO:0000256" key="2">
    <source>
        <dbReference type="ARBA" id="ARBA00004480"/>
    </source>
</evidence>
<dbReference type="GO" id="GO:0051965">
    <property type="term" value="P:positive regulation of synapse assembly"/>
    <property type="evidence" value="ECO:0007669"/>
    <property type="project" value="Ensembl"/>
</dbReference>
<comment type="subcellular location">
    <subcellularLocation>
        <location evidence="1">Early endosome membrane</location>
        <topology evidence="1">Single-pass type I membrane protein</topology>
    </subcellularLocation>
    <subcellularLocation>
        <location evidence="22">Late endosome membrane</location>
        <topology evidence="22">Single-pass type I membrane protein</topology>
    </subcellularLocation>
    <subcellularLocation>
        <location evidence="2">Recycling endosome membrane</location>
        <topology evidence="2">Single-pass type I membrane protein</topology>
    </subcellularLocation>
</comment>
<keyword evidence="13 25" id="KW-0067">ATP-binding</keyword>
<evidence type="ECO:0000256" key="4">
    <source>
        <dbReference type="ARBA" id="ARBA00022553"/>
    </source>
</evidence>
<feature type="binding site" evidence="26">
    <location>
        <position position="356"/>
    </location>
    <ligand>
        <name>Mg(2+)</name>
        <dbReference type="ChEBI" id="CHEBI:18420"/>
    </ligand>
</feature>
<keyword evidence="9" id="KW-0677">Repeat</keyword>
<accession>A0A674H7D4</accession>
<dbReference type="GO" id="GO:0030424">
    <property type="term" value="C:axon"/>
    <property type="evidence" value="ECO:0007669"/>
    <property type="project" value="Ensembl"/>
</dbReference>
<feature type="binding site" evidence="25">
    <location>
        <begin position="218"/>
        <end position="225"/>
    </location>
    <ligand>
        <name>ATP</name>
        <dbReference type="ChEBI" id="CHEBI:30616"/>
    </ligand>
</feature>
<dbReference type="FunFam" id="2.60.40.10:FF:000522">
    <property type="entry name" value="Tyrosine-protein kinase receptor"/>
    <property type="match status" value="1"/>
</dbReference>
<dbReference type="InterPro" id="IPR050122">
    <property type="entry name" value="RTK"/>
</dbReference>
<keyword evidence="4 28" id="KW-0597">Phosphoprotein</keyword>
<keyword evidence="26" id="KW-0460">Magnesium</keyword>
<keyword evidence="12" id="KW-0221">Differentiation</keyword>
<reference evidence="31 32" key="1">
    <citation type="journal article" date="2010" name="Nature">
        <title>The genome of a songbird.</title>
        <authorList>
            <person name="Warren W.C."/>
            <person name="Clayton D.F."/>
            <person name="Ellegren H."/>
            <person name="Arnold A.P."/>
            <person name="Hillier L.W."/>
            <person name="Kunstner A."/>
            <person name="Searle S."/>
            <person name="White S."/>
            <person name="Vilella A.J."/>
            <person name="Fairley S."/>
            <person name="Heger A."/>
            <person name="Kong L."/>
            <person name="Ponting C.P."/>
            <person name="Jarvis E.D."/>
            <person name="Mello C.V."/>
            <person name="Minx P."/>
            <person name="Lovell P."/>
            <person name="Velho T.A."/>
            <person name="Ferris M."/>
            <person name="Balakrishnan C.N."/>
            <person name="Sinha S."/>
            <person name="Blatti C."/>
            <person name="London S.E."/>
            <person name="Li Y."/>
            <person name="Lin Y.C."/>
            <person name="George J."/>
            <person name="Sweedler J."/>
            <person name="Southey B."/>
            <person name="Gunaratne P."/>
            <person name="Watson M."/>
            <person name="Nam K."/>
            <person name="Backstrom N."/>
            <person name="Smeds L."/>
            <person name="Nabholz B."/>
            <person name="Itoh Y."/>
            <person name="Whitney O."/>
            <person name="Pfenning A.R."/>
            <person name="Howard J."/>
            <person name="Volker M."/>
            <person name="Skinner B.M."/>
            <person name="Griffin D.K."/>
            <person name="Ye L."/>
            <person name="McLaren W.M."/>
            <person name="Flicek P."/>
            <person name="Quesada V."/>
            <person name="Velasco G."/>
            <person name="Lopez-Otin C."/>
            <person name="Puente X.S."/>
            <person name="Olender T."/>
            <person name="Lancet D."/>
            <person name="Smit A.F."/>
            <person name="Hubley R."/>
            <person name="Konkel M.K."/>
            <person name="Walker J.A."/>
            <person name="Batzer M.A."/>
            <person name="Gu W."/>
            <person name="Pollock D.D."/>
            <person name="Chen L."/>
            <person name="Cheng Z."/>
            <person name="Eichler E.E."/>
            <person name="Stapley J."/>
            <person name="Slate J."/>
            <person name="Ekblom R."/>
            <person name="Birkhead T."/>
            <person name="Burke T."/>
            <person name="Burt D."/>
            <person name="Scharff C."/>
            <person name="Adam I."/>
            <person name="Richard H."/>
            <person name="Sultan M."/>
            <person name="Soldatov A."/>
            <person name="Lehrach H."/>
            <person name="Edwards S.V."/>
            <person name="Yang S.P."/>
            <person name="Li X."/>
            <person name="Graves T."/>
            <person name="Fulton L."/>
            <person name="Nelson J."/>
            <person name="Chinwalla A."/>
            <person name="Hou S."/>
            <person name="Mardis E.R."/>
            <person name="Wilson R.K."/>
        </authorList>
    </citation>
    <scope>NUCLEOTIDE SEQUENCE [LARGE SCALE GENOMIC DNA]</scope>
</reference>
<dbReference type="EC" id="2.7.10.1" evidence="28"/>
<keyword evidence="8" id="KW-0732">Signal</keyword>
<dbReference type="GO" id="GO:0005886">
    <property type="term" value="C:plasma membrane"/>
    <property type="evidence" value="ECO:0007669"/>
    <property type="project" value="Ensembl"/>
</dbReference>
<dbReference type="InterPro" id="IPR013783">
    <property type="entry name" value="Ig-like_fold"/>
</dbReference>
<proteinExistence type="inferred from homology"/>
<evidence type="ECO:0000256" key="22">
    <source>
        <dbReference type="ARBA" id="ARBA00037817"/>
    </source>
</evidence>
<evidence type="ECO:0000256" key="26">
    <source>
        <dbReference type="PIRSR" id="PIRSR000615-3"/>
    </source>
</evidence>
<evidence type="ECO:0000256" key="11">
    <source>
        <dbReference type="ARBA" id="ARBA00022777"/>
    </source>
</evidence>
<dbReference type="GO" id="GO:0060385">
    <property type="term" value="P:axonogenesis involved in innervation"/>
    <property type="evidence" value="ECO:0007669"/>
    <property type="project" value="Ensembl"/>
</dbReference>
<keyword evidence="20 28" id="KW-0675">Receptor</keyword>
<dbReference type="GO" id="GO:0046579">
    <property type="term" value="P:positive regulation of Ras protein signal transduction"/>
    <property type="evidence" value="ECO:0007669"/>
    <property type="project" value="Ensembl"/>
</dbReference>
<keyword evidence="32" id="KW-1185">Reference proteome</keyword>
<dbReference type="GO" id="GO:0043235">
    <property type="term" value="C:receptor complex"/>
    <property type="evidence" value="ECO:0007669"/>
    <property type="project" value="Ensembl"/>
</dbReference>
<evidence type="ECO:0000256" key="20">
    <source>
        <dbReference type="ARBA" id="ARBA00023170"/>
    </source>
</evidence>
<evidence type="ECO:0000313" key="31">
    <source>
        <dbReference type="Ensembl" id="ENSTGUP00000031473.1"/>
    </source>
</evidence>
<dbReference type="GO" id="GO:0004714">
    <property type="term" value="F:transmembrane receptor protein tyrosine kinase activity"/>
    <property type="evidence" value="ECO:0007669"/>
    <property type="project" value="UniProtKB-EC"/>
</dbReference>
<dbReference type="Pfam" id="PF07714">
    <property type="entry name" value="PK_Tyr_Ser-Thr"/>
    <property type="match status" value="1"/>
</dbReference>
<comment type="similarity">
    <text evidence="28">Belongs to the protein kinase superfamily. Tyr protein kinase family. Insulin receptor subfamily.</text>
</comment>
<dbReference type="GO" id="GO:0010465">
    <property type="term" value="F:nerve growth factor receptor activity"/>
    <property type="evidence" value="ECO:0007669"/>
    <property type="project" value="Ensembl"/>
</dbReference>
<dbReference type="InterPro" id="IPR036179">
    <property type="entry name" value="Ig-like_dom_sf"/>
</dbReference>
<dbReference type="SUPFAM" id="SSF48726">
    <property type="entry name" value="Immunoglobulin"/>
    <property type="match status" value="1"/>
</dbReference>
<evidence type="ECO:0000256" key="8">
    <source>
        <dbReference type="ARBA" id="ARBA00022729"/>
    </source>
</evidence>
<dbReference type="Ensembl" id="ENSTGUT00000023646.1">
    <property type="protein sequence ID" value="ENSTGUP00000031473.1"/>
    <property type="gene ID" value="ENSTGUG00000021241.1"/>
</dbReference>
<dbReference type="PANTHER" id="PTHR24416:SF370">
    <property type="entry name" value="HIGH AFFINITY NERVE GROWTH FACTOR RECEPTOR"/>
    <property type="match status" value="1"/>
</dbReference>
<dbReference type="FunFam" id="3.30.200.20:FF:000033">
    <property type="entry name" value="Tyrosine-protein kinase receptor"/>
    <property type="match status" value="1"/>
</dbReference>
<keyword evidence="18" id="KW-0829">Tyrosine-protein kinase</keyword>
<keyword evidence="16 29" id="KW-1133">Transmembrane helix</keyword>
<evidence type="ECO:0000256" key="13">
    <source>
        <dbReference type="ARBA" id="ARBA00022840"/>
    </source>
</evidence>
<dbReference type="InterPro" id="IPR011009">
    <property type="entry name" value="Kinase-like_dom_sf"/>
</dbReference>
<dbReference type="GO" id="GO:0031902">
    <property type="term" value="C:late endosome membrane"/>
    <property type="evidence" value="ECO:0007669"/>
    <property type="project" value="UniProtKB-SubCell"/>
</dbReference>
<dbReference type="GO" id="GO:0005524">
    <property type="term" value="F:ATP binding"/>
    <property type="evidence" value="ECO:0007669"/>
    <property type="project" value="UniProtKB-UniRule"/>
</dbReference>
<evidence type="ECO:0000256" key="6">
    <source>
        <dbReference type="ARBA" id="ARBA00022679"/>
    </source>
</evidence>